<feature type="compositionally biased region" description="Low complexity" evidence="1">
    <location>
        <begin position="763"/>
        <end position="781"/>
    </location>
</feature>
<dbReference type="AlphaFoldDB" id="A0A8T0YFJ0"/>
<gene>
    <name evidence="2" type="ORF">PC113_g20743</name>
</gene>
<feature type="compositionally biased region" description="Polar residues" evidence="1">
    <location>
        <begin position="206"/>
        <end position="220"/>
    </location>
</feature>
<feature type="compositionally biased region" description="Basic residues" evidence="1">
    <location>
        <begin position="139"/>
        <end position="152"/>
    </location>
</feature>
<sequence length="812" mass="85845">MDADTLRAPPDFSDVSFLTGIASGDINLDLLDLDQSTCDALAQLQQLDAAAGVSTPLEVNIAKAVHHAKKPGKRRRLRRAGSSSESSPSPSSDSEDSKRPHPKPSGGTKAALAAAGLADIPGIASDPIPSKRCGLRMPKAWRKTKSAKKRRAASGSIAVPPKDRPAFKSTDPRLRDSPAAPAAPSSLSPSLIVPSVAAPASGPSLVVTQGPAQASLSTGDSHGARTVSPPAPTGVSIVARRVASPGEGSARRTSSVTGSGTVAGTSVKVGLRLYPSSMFPVPSHAAASSSVPASAQSPASLSGPSPRERATPSRQSSQRSDVLGLESEVVEVSSGDEGLRSSTAPSSGDVEEKTEDVIVDSPVQEVPSSQPSGNVLSLTPGSGPVIRPSSEASPAAGPIPAPSQVPLQTPSDTSAAPLTHSRSGVVIVSTFTPGFDPRSTIPSSDIPVPVHGVQPIVRSSANLPSSTNPIVDLRFHMRAAQRCWFAIICARVPTPIGDQAVAPCSIEGIVAFANFADANHPFQAYLRSLPDRSSTFDSSVLDIDMVISRRAPLTLRYFHLWRRLRGQTSNTTLAIALWERHHWVANSAVERMIRAMFRDPSFNKEVVKAILQQWKEYIKFRKQRADVLWIHHKRSFQGEWLVDEQDKAEGVKDLPPELIFEPSVPAMSFENLPWVPFSDDWISSVMALDAAEPWRNCWMEQPHRHPFSTIFMPCNPTVCIFVPHGQTPQSVGPSIVIDDCVAPREVAAGWDRDWNRPPVAHEASQGAASGASSAAATTTSTRDTPQASSLGLMASAAATSTSASVVSTTTEI</sequence>
<organism evidence="2 3">
    <name type="scientific">Phytophthora cactorum</name>
    <dbReference type="NCBI Taxonomy" id="29920"/>
    <lineage>
        <taxon>Eukaryota</taxon>
        <taxon>Sar</taxon>
        <taxon>Stramenopiles</taxon>
        <taxon>Oomycota</taxon>
        <taxon>Peronosporomycetes</taxon>
        <taxon>Peronosporales</taxon>
        <taxon>Peronosporaceae</taxon>
        <taxon>Phytophthora</taxon>
    </lineage>
</organism>
<feature type="compositionally biased region" description="Polar residues" evidence="1">
    <location>
        <begin position="405"/>
        <end position="418"/>
    </location>
</feature>
<feature type="compositionally biased region" description="Polar residues" evidence="1">
    <location>
        <begin position="251"/>
        <end position="264"/>
    </location>
</feature>
<protein>
    <submittedName>
        <fullName evidence="2">Uncharacterized protein</fullName>
    </submittedName>
</protein>
<feature type="region of interest" description="Disordered" evidence="1">
    <location>
        <begin position="751"/>
        <end position="786"/>
    </location>
</feature>
<feature type="compositionally biased region" description="Low complexity" evidence="1">
    <location>
        <begin position="280"/>
        <end position="305"/>
    </location>
</feature>
<feature type="compositionally biased region" description="Basic residues" evidence="1">
    <location>
        <begin position="65"/>
        <end position="79"/>
    </location>
</feature>
<feature type="compositionally biased region" description="Low complexity" evidence="1">
    <location>
        <begin position="361"/>
        <end position="372"/>
    </location>
</feature>
<feature type="compositionally biased region" description="Low complexity" evidence="1">
    <location>
        <begin position="82"/>
        <end position="92"/>
    </location>
</feature>
<feature type="compositionally biased region" description="Low complexity" evidence="1">
    <location>
        <begin position="177"/>
        <end position="197"/>
    </location>
</feature>
<name>A0A8T0YFJ0_9STRA</name>
<feature type="compositionally biased region" description="Low complexity" evidence="1">
    <location>
        <begin position="320"/>
        <end position="336"/>
    </location>
</feature>
<dbReference type="VEuPathDB" id="FungiDB:PC110_g22724"/>
<evidence type="ECO:0000256" key="1">
    <source>
        <dbReference type="SAM" id="MobiDB-lite"/>
    </source>
</evidence>
<feature type="region of interest" description="Disordered" evidence="1">
    <location>
        <begin position="278"/>
        <end position="418"/>
    </location>
</feature>
<reference evidence="2" key="1">
    <citation type="submission" date="2018-10" db="EMBL/GenBank/DDBJ databases">
        <title>Effector identification in a new, highly contiguous assembly of the strawberry crown rot pathogen Phytophthora cactorum.</title>
        <authorList>
            <person name="Armitage A.D."/>
            <person name="Nellist C.F."/>
            <person name="Bates H."/>
            <person name="Vickerstaff R.J."/>
            <person name="Harrison R.J."/>
        </authorList>
    </citation>
    <scope>NUCLEOTIDE SEQUENCE</scope>
    <source>
        <strain evidence="2">15-7</strain>
    </source>
</reference>
<dbReference type="EMBL" id="RCMG01001241">
    <property type="protein sequence ID" value="KAG2832423.1"/>
    <property type="molecule type" value="Genomic_DNA"/>
</dbReference>
<dbReference type="Proteomes" id="UP000735874">
    <property type="component" value="Unassembled WGS sequence"/>
</dbReference>
<evidence type="ECO:0000313" key="2">
    <source>
        <dbReference type="EMBL" id="KAG2832423.1"/>
    </source>
</evidence>
<proteinExistence type="predicted"/>
<comment type="caution">
    <text evidence="2">The sequence shown here is derived from an EMBL/GenBank/DDBJ whole genome shotgun (WGS) entry which is preliminary data.</text>
</comment>
<accession>A0A8T0YFJ0</accession>
<dbReference type="VEuPathDB" id="FungiDB:PC110_g17358"/>
<feature type="compositionally biased region" description="Low complexity" evidence="1">
    <location>
        <begin position="110"/>
        <end position="124"/>
    </location>
</feature>
<feature type="compositionally biased region" description="Basic and acidic residues" evidence="1">
    <location>
        <begin position="161"/>
        <end position="176"/>
    </location>
</feature>
<feature type="region of interest" description="Disordered" evidence="1">
    <location>
        <begin position="65"/>
        <end position="265"/>
    </location>
</feature>
<evidence type="ECO:0000313" key="3">
    <source>
        <dbReference type="Proteomes" id="UP000735874"/>
    </source>
</evidence>